<keyword evidence="3" id="KW-1185">Reference proteome</keyword>
<accession>A0A0P0P2N1</accession>
<feature type="signal peptide" evidence="1">
    <location>
        <begin position="1"/>
        <end position="22"/>
    </location>
</feature>
<gene>
    <name evidence="2" type="ORF">AQ619_16325</name>
</gene>
<proteinExistence type="predicted"/>
<dbReference type="KEGG" id="chq:AQ619_16325"/>
<dbReference type="SUPFAM" id="SSF48452">
    <property type="entry name" value="TPR-like"/>
    <property type="match status" value="1"/>
</dbReference>
<evidence type="ECO:0000256" key="1">
    <source>
        <dbReference type="SAM" id="SignalP"/>
    </source>
</evidence>
<dbReference type="AlphaFoldDB" id="A0A0P0P2N1"/>
<protein>
    <recommendedName>
        <fullName evidence="4">Tetratricopeptide repeat protein</fullName>
    </recommendedName>
</protein>
<evidence type="ECO:0008006" key="4">
    <source>
        <dbReference type="Google" id="ProtNLM"/>
    </source>
</evidence>
<sequence>MKTLPMLAVAAAIGTLALPALAADAAFDGRVEGLARSWAHVNYEVKDKAAQANEAARLAADADALAHQYPNRAEPLVWEAISTATEAGAKGGLGGLALAKTAKGLLERAEKINPSALGDGSVYTSLGSLYAQVPGFPVGFGDAKKARAYLAKALAANPRGVDPNFFQGDFLMRQGDYAGAAAALERALAAPARPGREVADRGRKGEASTLLAEVRTKLRS</sequence>
<reference evidence="2 3" key="1">
    <citation type="submission" date="2015-10" db="EMBL/GenBank/DDBJ databases">
        <title>Conservation of the essential genome among Caulobacter and Brevundimonas species.</title>
        <authorList>
            <person name="Scott D."/>
            <person name="Ely B."/>
        </authorList>
    </citation>
    <scope>NUCLEOTIDE SEQUENCE [LARGE SCALE GENOMIC DNA]</scope>
    <source>
        <strain evidence="2 3">CB4</strain>
    </source>
</reference>
<dbReference type="Gene3D" id="1.25.40.10">
    <property type="entry name" value="Tetratricopeptide repeat domain"/>
    <property type="match status" value="1"/>
</dbReference>
<feature type="chain" id="PRO_5006052719" description="Tetratricopeptide repeat protein" evidence="1">
    <location>
        <begin position="23"/>
        <end position="220"/>
    </location>
</feature>
<evidence type="ECO:0000313" key="3">
    <source>
        <dbReference type="Proteomes" id="UP000056905"/>
    </source>
</evidence>
<evidence type="ECO:0000313" key="2">
    <source>
        <dbReference type="EMBL" id="ALL14801.1"/>
    </source>
</evidence>
<dbReference type="STRING" id="69395.AQ619_16325"/>
<dbReference type="EMBL" id="CP013002">
    <property type="protein sequence ID" value="ALL14801.1"/>
    <property type="molecule type" value="Genomic_DNA"/>
</dbReference>
<dbReference type="Proteomes" id="UP000056905">
    <property type="component" value="Chromosome"/>
</dbReference>
<organism evidence="2 3">
    <name type="scientific">Caulobacter henricii</name>
    <dbReference type="NCBI Taxonomy" id="69395"/>
    <lineage>
        <taxon>Bacteria</taxon>
        <taxon>Pseudomonadati</taxon>
        <taxon>Pseudomonadota</taxon>
        <taxon>Alphaproteobacteria</taxon>
        <taxon>Caulobacterales</taxon>
        <taxon>Caulobacteraceae</taxon>
        <taxon>Caulobacter</taxon>
    </lineage>
</organism>
<keyword evidence="1" id="KW-0732">Signal</keyword>
<dbReference type="InterPro" id="IPR011990">
    <property type="entry name" value="TPR-like_helical_dom_sf"/>
</dbReference>
<dbReference type="RefSeq" id="WP_062150108.1">
    <property type="nucleotide sequence ID" value="NZ_CP013002.1"/>
</dbReference>
<name>A0A0P0P2N1_9CAUL</name>
<dbReference type="OrthoDB" id="9812424at2"/>